<dbReference type="Proteomes" id="UP000070257">
    <property type="component" value="Unassembled WGS sequence"/>
</dbReference>
<dbReference type="InterPro" id="IPR035490">
    <property type="entry name" value="GlmS/FrlB_SIS"/>
</dbReference>
<dbReference type="Pfam" id="PF14528">
    <property type="entry name" value="LAGLIDADG_3"/>
    <property type="match status" value="1"/>
</dbReference>
<dbReference type="PROSITE" id="PS50819">
    <property type="entry name" value="INTEIN_ENDONUCLEASE"/>
    <property type="match status" value="1"/>
</dbReference>
<dbReference type="Gene3D" id="1.10.260.40">
    <property type="entry name" value="lambda repressor-like DNA-binding domains"/>
    <property type="match status" value="1"/>
</dbReference>
<dbReference type="InterPro" id="IPR030934">
    <property type="entry name" value="Intein_C"/>
</dbReference>
<dbReference type="Gene3D" id="3.60.20.10">
    <property type="entry name" value="Glutamine Phosphoribosylpyrophosphate, subunit 1, domain 1"/>
    <property type="match status" value="2"/>
</dbReference>
<name>A0A656YYQ3_9EURY</name>
<dbReference type="GO" id="GO:0004360">
    <property type="term" value="F:glutamine-fructose-6-phosphate transaminase (isomerizing) activity"/>
    <property type="evidence" value="ECO:0007669"/>
    <property type="project" value="UniProtKB-EC"/>
</dbReference>
<evidence type="ECO:0000256" key="4">
    <source>
        <dbReference type="ARBA" id="ARBA00022679"/>
    </source>
</evidence>
<dbReference type="InterPro" id="IPR006141">
    <property type="entry name" value="Intein_N"/>
</dbReference>
<dbReference type="SMART" id="SM00305">
    <property type="entry name" value="HintC"/>
    <property type="match status" value="1"/>
</dbReference>
<dbReference type="Pfam" id="PF01381">
    <property type="entry name" value="HTH_3"/>
    <property type="match status" value="1"/>
</dbReference>
<evidence type="ECO:0000259" key="10">
    <source>
        <dbReference type="PROSITE" id="PS50943"/>
    </source>
</evidence>
<dbReference type="CDD" id="cd00081">
    <property type="entry name" value="Hint"/>
    <property type="match status" value="1"/>
</dbReference>
<dbReference type="GO" id="GO:0006487">
    <property type="term" value="P:protein N-linked glycosylation"/>
    <property type="evidence" value="ECO:0007669"/>
    <property type="project" value="TreeGrafter"/>
</dbReference>
<reference evidence="13 14" key="1">
    <citation type="journal article" date="2016" name="Sci. Rep.">
        <title>Metabolic traits of an uncultured archaeal lineage -MSBL1- from brine pools of the Red Sea.</title>
        <authorList>
            <person name="Mwirichia R."/>
            <person name="Alam I."/>
            <person name="Rashid M."/>
            <person name="Vinu M."/>
            <person name="Ba-Alawi W."/>
            <person name="Anthony Kamau A."/>
            <person name="Kamanda Ngugi D."/>
            <person name="Goker M."/>
            <person name="Klenk H.P."/>
            <person name="Bajic V."/>
            <person name="Stingl U."/>
        </authorList>
    </citation>
    <scope>NUCLEOTIDE SEQUENCE [LARGE SCALE GENOMIC DNA]</scope>
    <source>
        <strain evidence="13">SCGC-AAA259J03</strain>
    </source>
</reference>
<dbReference type="EC" id="2.6.1.16" evidence="2"/>
<dbReference type="SUPFAM" id="SSF47413">
    <property type="entry name" value="lambda repressor-like DNA-binding domains"/>
    <property type="match status" value="1"/>
</dbReference>
<dbReference type="InterPro" id="IPR003587">
    <property type="entry name" value="Hint_dom_N"/>
</dbReference>
<dbReference type="Pfam" id="PF14890">
    <property type="entry name" value="Intein_splicing"/>
    <property type="match status" value="1"/>
</dbReference>
<dbReference type="Gene3D" id="2.170.16.10">
    <property type="entry name" value="Hedgehog/Intein (Hint) domain"/>
    <property type="match status" value="1"/>
</dbReference>
<evidence type="ECO:0000256" key="2">
    <source>
        <dbReference type="ARBA" id="ARBA00012916"/>
    </source>
</evidence>
<keyword evidence="5" id="KW-0677">Repeat</keyword>
<dbReference type="Pfam" id="PF01380">
    <property type="entry name" value="SIS"/>
    <property type="match status" value="2"/>
</dbReference>
<dbReference type="InterPro" id="IPR029055">
    <property type="entry name" value="Ntn_hydrolases_N"/>
</dbReference>
<feature type="domain" description="DOD-type homing endonuclease" evidence="9">
    <location>
        <begin position="278"/>
        <end position="412"/>
    </location>
</feature>
<dbReference type="InterPro" id="IPR035466">
    <property type="entry name" value="GlmS/AgaS_SIS"/>
</dbReference>
<keyword evidence="14" id="KW-1185">Reference proteome</keyword>
<dbReference type="InterPro" id="IPR001347">
    <property type="entry name" value="SIS_dom"/>
</dbReference>
<organism evidence="13 14">
    <name type="scientific">candidate division MSBL1 archaeon SCGC-AAA259J03</name>
    <dbReference type="NCBI Taxonomy" id="1698269"/>
    <lineage>
        <taxon>Archaea</taxon>
        <taxon>Methanobacteriati</taxon>
        <taxon>Methanobacteriota</taxon>
        <taxon>candidate division MSBL1</taxon>
    </lineage>
</organism>
<evidence type="ECO:0000259" key="11">
    <source>
        <dbReference type="PROSITE" id="PS51278"/>
    </source>
</evidence>
<dbReference type="CDD" id="cd05009">
    <property type="entry name" value="SIS_GlmS_GlmD_2"/>
    <property type="match status" value="1"/>
</dbReference>
<evidence type="ECO:0000256" key="7">
    <source>
        <dbReference type="ARBA" id="ARBA00022962"/>
    </source>
</evidence>
<feature type="domain" description="SIS" evidence="12">
    <location>
        <begin position="777"/>
        <end position="925"/>
    </location>
</feature>
<dbReference type="InterPro" id="IPR027434">
    <property type="entry name" value="Homing_endonucl"/>
</dbReference>
<dbReference type="PROSITE" id="PS50818">
    <property type="entry name" value="INTEIN_C_TER"/>
    <property type="match status" value="1"/>
</dbReference>
<dbReference type="InterPro" id="IPR003586">
    <property type="entry name" value="Hint_dom_C"/>
</dbReference>
<evidence type="ECO:0000256" key="8">
    <source>
        <dbReference type="ARBA" id="ARBA00023000"/>
    </source>
</evidence>
<dbReference type="InterPro" id="IPR006142">
    <property type="entry name" value="INTEIN"/>
</dbReference>
<dbReference type="GO" id="GO:0006002">
    <property type="term" value="P:fructose 6-phosphate metabolic process"/>
    <property type="evidence" value="ECO:0007669"/>
    <property type="project" value="TreeGrafter"/>
</dbReference>
<dbReference type="PROSITE" id="PS51278">
    <property type="entry name" value="GATASE_TYPE_2"/>
    <property type="match status" value="1"/>
</dbReference>
<feature type="non-terminal residue" evidence="13">
    <location>
        <position position="1015"/>
    </location>
</feature>
<feature type="domain" description="SIS" evidence="12">
    <location>
        <begin position="935"/>
        <end position="1015"/>
    </location>
</feature>
<dbReference type="Gene3D" id="3.10.28.10">
    <property type="entry name" value="Homing endonucleases"/>
    <property type="match status" value="1"/>
</dbReference>
<dbReference type="CDD" id="cd05008">
    <property type="entry name" value="SIS_GlmS_GlmD_1"/>
    <property type="match status" value="1"/>
</dbReference>
<keyword evidence="6" id="KW-0068">Autocatalytic cleavage</keyword>
<dbReference type="PROSITE" id="PS51464">
    <property type="entry name" value="SIS"/>
    <property type="match status" value="2"/>
</dbReference>
<dbReference type="InterPro" id="IPR001387">
    <property type="entry name" value="Cro/C1-type_HTH"/>
</dbReference>
<dbReference type="GO" id="GO:0097367">
    <property type="term" value="F:carbohydrate derivative binding"/>
    <property type="evidence" value="ECO:0007669"/>
    <property type="project" value="InterPro"/>
</dbReference>
<feature type="domain" description="Glutamine amidotransferase type-2" evidence="11">
    <location>
        <begin position="2"/>
        <end position="713"/>
    </location>
</feature>
<dbReference type="InterPro" id="IPR010982">
    <property type="entry name" value="Lambda_DNA-bd_dom_sf"/>
</dbReference>
<keyword evidence="3" id="KW-0032">Aminotransferase</keyword>
<evidence type="ECO:0000256" key="6">
    <source>
        <dbReference type="ARBA" id="ARBA00022813"/>
    </source>
</evidence>
<evidence type="ECO:0000256" key="3">
    <source>
        <dbReference type="ARBA" id="ARBA00022576"/>
    </source>
</evidence>
<dbReference type="NCBIfam" id="TIGR01445">
    <property type="entry name" value="intein_Nterm"/>
    <property type="match status" value="1"/>
</dbReference>
<dbReference type="CDD" id="cd00093">
    <property type="entry name" value="HTH_XRE"/>
    <property type="match status" value="1"/>
</dbReference>
<accession>A0A656YYQ3</accession>
<dbReference type="SUPFAM" id="SSF51294">
    <property type="entry name" value="Hedgehog/intein (Hint) domain"/>
    <property type="match status" value="1"/>
</dbReference>
<proteinExistence type="predicted"/>
<dbReference type="NCBIfam" id="NF001484">
    <property type="entry name" value="PRK00331.1"/>
    <property type="match status" value="1"/>
</dbReference>
<dbReference type="PANTHER" id="PTHR10937:SF0">
    <property type="entry name" value="GLUTAMINE--FRUCTOSE-6-PHOSPHATE TRANSAMINASE (ISOMERIZING)"/>
    <property type="match status" value="1"/>
</dbReference>
<dbReference type="GO" id="GO:0004519">
    <property type="term" value="F:endonuclease activity"/>
    <property type="evidence" value="ECO:0007669"/>
    <property type="project" value="InterPro"/>
</dbReference>
<dbReference type="InterPro" id="IPR004042">
    <property type="entry name" value="Intein_endonuc_central"/>
</dbReference>
<dbReference type="SMART" id="SM00530">
    <property type="entry name" value="HTH_XRE"/>
    <property type="match status" value="1"/>
</dbReference>
<dbReference type="PANTHER" id="PTHR10937">
    <property type="entry name" value="GLUCOSAMINE--FRUCTOSE-6-PHOSPHATE AMINOTRANSFERASE, ISOMERIZING"/>
    <property type="match status" value="1"/>
</dbReference>
<protein>
    <recommendedName>
        <fullName evidence="2">glutamine--fructose-6-phosphate transaminase (isomerizing)</fullName>
        <ecNumber evidence="2">2.6.1.16</ecNumber>
    </recommendedName>
</protein>
<evidence type="ECO:0000256" key="1">
    <source>
        <dbReference type="ARBA" id="ARBA00001031"/>
    </source>
</evidence>
<dbReference type="NCBIfam" id="TIGR01443">
    <property type="entry name" value="intein_Cterm"/>
    <property type="match status" value="1"/>
</dbReference>
<keyword evidence="7" id="KW-0315">Glutamine amidotransferase</keyword>
<dbReference type="PROSITE" id="PS50943">
    <property type="entry name" value="HTH_CROC1"/>
    <property type="match status" value="1"/>
</dbReference>
<dbReference type="InterPro" id="IPR005855">
    <property type="entry name" value="GFAT"/>
</dbReference>
<sequence length="1015" mass="116306">MCGITGYFGAGKEVGKYLFDSLKRLEYRGYDSAGVAFVTDEGVEVRKDKGEIDEIQEKLDFENMEGNIGIGHCLHPETLVCTAAGDITKISELDNQKILSVDFGDVEVKNGRKQKLMKHKSPDYLYRVSTPFSDFKATGQHRVFVTEGDGVKEKKVADLNGSELIAVPRRLPHSSKSTKKFQDIPVERHYELDSELRDRLREARERNNDTRKDVERRTGVLAGYLARIERGERNSVEGQRLEKIERLYSDLNIKDEAEFTYLNPVDFPSEPNLDLLQIIGYHIGDGTFHSNRCIRFEDERKEILEEYSSLFKRVFDLSGKIHDRDGHFVLNINSKFLVDWFEKNIPDLFKLTGEEEIPEFVFKSSKEEISSFLKGIFDAEGGVASKARQVYIAMTNESLIKKIQYLLLKFGILSTFRREKKRRNWNDSYKLFINDQKSLKRFKNHIDFTAKGKQKRLDKLIQKTENLNFRYSSSPYKMNYLYHNYLKHTDVSTYKSSDSYCSDMKLERIINKLDGDYSEIKDLIEKYLNSDIIWARFDIEKVKSDVKYVYDLEVEHDHNFIGDLVAQHNSRWATHGGVTKENAHPHTSCDDRFTIVHNGIIENWEELKGELSDHVFTSETDSEVIAHFIEEHCDGDGVEEAVQKFMDRADGSFAVVLLDAEEKKMYAFKRGSPLVLGVGNGETFLASDIYAFSGETNRAIFLEDGEYAIIDEDGYVFKDAEGRKVEKEPREFEWGQVQSERGDYDHYMRKEVGEIPKALERLENSLSTTQKRVLEEFAEIVRNHERVLFTASGTSYHASLLGVFFLHRLGIDAQTLIASEFKNYERVDENTLVVPVSQSGETKDVIDAVEFSKSRGAKIASLINVPHSTIERESDISIRIHAGQEICVAATKTFANQIYLLLKLAEKLGYETDLSELPGQVERVIDRNEPKIQEISKELAEKNDIYIIGRGITYPIAREIALKLKEIAYIHAEGMMGGELKHGTLALIEEGTPVISLIPERDSEIKLNVKEVEAR</sequence>
<gene>
    <name evidence="13" type="ORF">AKJ39_01875</name>
</gene>
<keyword evidence="8" id="KW-0651">Protein splicing</keyword>
<dbReference type="GO" id="GO:0003677">
    <property type="term" value="F:DNA binding"/>
    <property type="evidence" value="ECO:0007669"/>
    <property type="project" value="InterPro"/>
</dbReference>
<dbReference type="GO" id="GO:0016539">
    <property type="term" value="P:intein-mediated protein splicing"/>
    <property type="evidence" value="ECO:0007669"/>
    <property type="project" value="InterPro"/>
</dbReference>
<comment type="catalytic activity">
    <reaction evidence="1">
        <text>D-fructose 6-phosphate + L-glutamine = D-glucosamine 6-phosphate + L-glutamate</text>
        <dbReference type="Rhea" id="RHEA:13237"/>
        <dbReference type="ChEBI" id="CHEBI:29985"/>
        <dbReference type="ChEBI" id="CHEBI:58359"/>
        <dbReference type="ChEBI" id="CHEBI:58725"/>
        <dbReference type="ChEBI" id="CHEBI:61527"/>
        <dbReference type="EC" id="2.6.1.16"/>
    </reaction>
</comment>
<dbReference type="SUPFAM" id="SSF56235">
    <property type="entry name" value="N-terminal nucleophile aminohydrolases (Ntn hydrolases)"/>
    <property type="match status" value="2"/>
</dbReference>
<dbReference type="SUPFAM" id="SSF53697">
    <property type="entry name" value="SIS domain"/>
    <property type="match status" value="1"/>
</dbReference>
<evidence type="ECO:0000313" key="13">
    <source>
        <dbReference type="EMBL" id="KXA98494.1"/>
    </source>
</evidence>
<dbReference type="InterPro" id="IPR036844">
    <property type="entry name" value="Hint_dom_sf"/>
</dbReference>
<dbReference type="PRINTS" id="PR00379">
    <property type="entry name" value="INTEIN"/>
</dbReference>
<dbReference type="Gene3D" id="3.40.50.10490">
    <property type="entry name" value="Glucose-6-phosphate isomerase like protein, domain 1"/>
    <property type="match status" value="2"/>
</dbReference>
<comment type="caution">
    <text evidence="13">The sequence shown here is derived from an EMBL/GenBank/DDBJ whole genome shotgun (WGS) entry which is preliminary data.</text>
</comment>
<dbReference type="InterPro" id="IPR017932">
    <property type="entry name" value="GATase_2_dom"/>
</dbReference>
<dbReference type="PROSITE" id="PS50817">
    <property type="entry name" value="INTEIN_N_TER"/>
    <property type="match status" value="1"/>
</dbReference>
<dbReference type="NCBIfam" id="TIGR01135">
    <property type="entry name" value="glmS"/>
    <property type="match status" value="1"/>
</dbReference>
<dbReference type="SUPFAM" id="SSF55608">
    <property type="entry name" value="Homing endonucleases"/>
    <property type="match status" value="1"/>
</dbReference>
<dbReference type="InterPro" id="IPR004860">
    <property type="entry name" value="LAGLIDADG_dom"/>
</dbReference>
<evidence type="ECO:0000259" key="9">
    <source>
        <dbReference type="PROSITE" id="PS50819"/>
    </source>
</evidence>
<dbReference type="Pfam" id="PF13537">
    <property type="entry name" value="GATase_7"/>
    <property type="match status" value="1"/>
</dbReference>
<evidence type="ECO:0000259" key="12">
    <source>
        <dbReference type="PROSITE" id="PS51464"/>
    </source>
</evidence>
<dbReference type="AlphaFoldDB" id="A0A656YYQ3"/>
<dbReference type="InterPro" id="IPR046348">
    <property type="entry name" value="SIS_dom_sf"/>
</dbReference>
<dbReference type="GO" id="GO:0006047">
    <property type="term" value="P:UDP-N-acetylglucosamine metabolic process"/>
    <property type="evidence" value="ECO:0007669"/>
    <property type="project" value="TreeGrafter"/>
</dbReference>
<feature type="domain" description="HTH cro/C1-type" evidence="10">
    <location>
        <begin position="200"/>
        <end position="259"/>
    </location>
</feature>
<dbReference type="SMART" id="SM00306">
    <property type="entry name" value="HintN"/>
    <property type="match status" value="1"/>
</dbReference>
<evidence type="ECO:0000256" key="5">
    <source>
        <dbReference type="ARBA" id="ARBA00022737"/>
    </source>
</evidence>
<keyword evidence="4" id="KW-0808">Transferase</keyword>
<evidence type="ECO:0000313" key="14">
    <source>
        <dbReference type="Proteomes" id="UP000070257"/>
    </source>
</evidence>
<dbReference type="EMBL" id="LHXT01000019">
    <property type="protein sequence ID" value="KXA98494.1"/>
    <property type="molecule type" value="Genomic_DNA"/>
</dbReference>